<evidence type="ECO:0000313" key="1">
    <source>
        <dbReference type="EMBL" id="CAD1840709.1"/>
    </source>
</evidence>
<protein>
    <submittedName>
        <fullName evidence="1">Uncharacterized protein</fullName>
    </submittedName>
</protein>
<reference evidence="1" key="1">
    <citation type="submission" date="2020-07" db="EMBL/GenBank/DDBJ databases">
        <authorList>
            <person name="Lin J."/>
        </authorList>
    </citation>
    <scope>NUCLEOTIDE SEQUENCE</scope>
</reference>
<sequence length="269" mass="29702">MKLEFLHLKAPSVLLDAPRRPSRRSRARGKGDGDGLLEQLLIEELAEPPAAHPPFSARAARLLAVGTYLRSPEKHPTLFLSLSHYHHLLPSRPTCARCTLHQRAPCRRHPGTSGDLPCGLQPLPSATATAAASLQLSRCSGQQAGLRLVETCQPVSQLTSKNPRLVRVYVVEGLWTDPPSPLALALRIEMPGIDLEAYRCIMSFPVVLGNRAFLANLVLIPIKEFDVVLGMDWLTKHHASIDYERSTVNSRCPMKRSSFTKHVRAHSSL</sequence>
<dbReference type="Gene3D" id="2.40.70.10">
    <property type="entry name" value="Acid Proteases"/>
    <property type="match status" value="1"/>
</dbReference>
<gene>
    <name evidence="1" type="ORF">CB5_LOCUS23920</name>
</gene>
<name>A0A6V7QBZ1_ANACO</name>
<organism evidence="1">
    <name type="scientific">Ananas comosus var. bracteatus</name>
    <name type="common">red pineapple</name>
    <dbReference type="NCBI Taxonomy" id="296719"/>
    <lineage>
        <taxon>Eukaryota</taxon>
        <taxon>Viridiplantae</taxon>
        <taxon>Streptophyta</taxon>
        <taxon>Embryophyta</taxon>
        <taxon>Tracheophyta</taxon>
        <taxon>Spermatophyta</taxon>
        <taxon>Magnoliopsida</taxon>
        <taxon>Liliopsida</taxon>
        <taxon>Poales</taxon>
        <taxon>Bromeliaceae</taxon>
        <taxon>Bromelioideae</taxon>
        <taxon>Ananas</taxon>
    </lineage>
</organism>
<accession>A0A6V7QBZ1</accession>
<dbReference type="EMBL" id="LR862135">
    <property type="protein sequence ID" value="CAD1840709.1"/>
    <property type="molecule type" value="Genomic_DNA"/>
</dbReference>
<proteinExistence type="predicted"/>
<dbReference type="AlphaFoldDB" id="A0A6V7QBZ1"/>
<dbReference type="InterPro" id="IPR021109">
    <property type="entry name" value="Peptidase_aspartic_dom_sf"/>
</dbReference>
<dbReference type="Pfam" id="PF08284">
    <property type="entry name" value="RVP_2"/>
    <property type="match status" value="1"/>
</dbReference>